<dbReference type="HAMAP" id="MF_00227">
    <property type="entry name" value="RNase_P"/>
    <property type="match status" value="1"/>
</dbReference>
<dbReference type="Proteomes" id="UP000319040">
    <property type="component" value="Unassembled WGS sequence"/>
</dbReference>
<comment type="similarity">
    <text evidence="6">Belongs to the RnpA family.</text>
</comment>
<evidence type="ECO:0000256" key="5">
    <source>
        <dbReference type="ARBA" id="ARBA00022884"/>
    </source>
</evidence>
<dbReference type="GO" id="GO:0004526">
    <property type="term" value="F:ribonuclease P activity"/>
    <property type="evidence" value="ECO:0007669"/>
    <property type="project" value="UniProtKB-UniRule"/>
</dbReference>
<evidence type="ECO:0000256" key="3">
    <source>
        <dbReference type="ARBA" id="ARBA00022759"/>
    </source>
</evidence>
<comment type="subunit">
    <text evidence="6">Consists of a catalytic RNA component (M1 or rnpB) and a protein subunit.</text>
</comment>
<evidence type="ECO:0000256" key="1">
    <source>
        <dbReference type="ARBA" id="ARBA00022694"/>
    </source>
</evidence>
<accession>A0A521EWG4</accession>
<evidence type="ECO:0000256" key="4">
    <source>
        <dbReference type="ARBA" id="ARBA00022801"/>
    </source>
</evidence>
<keyword evidence="1 6" id="KW-0819">tRNA processing</keyword>
<name>A0A521EWG4_SACCC</name>
<dbReference type="InterPro" id="IPR014721">
    <property type="entry name" value="Ribsml_uS5_D2-typ_fold_subgr"/>
</dbReference>
<dbReference type="EC" id="3.1.26.5" evidence="6"/>
<keyword evidence="2 6" id="KW-0540">Nuclease</keyword>
<keyword evidence="4 6" id="KW-0378">Hydrolase</keyword>
<keyword evidence="3 6" id="KW-0255">Endonuclease</keyword>
<proteinExistence type="inferred from homology"/>
<evidence type="ECO:0000313" key="8">
    <source>
        <dbReference type="Proteomes" id="UP000319040"/>
    </source>
</evidence>
<dbReference type="EMBL" id="FXTB01000011">
    <property type="protein sequence ID" value="SMO87761.1"/>
    <property type="molecule type" value="Genomic_DNA"/>
</dbReference>
<dbReference type="InterPro" id="IPR000100">
    <property type="entry name" value="RNase_P"/>
</dbReference>
<evidence type="ECO:0000256" key="2">
    <source>
        <dbReference type="ARBA" id="ARBA00022722"/>
    </source>
</evidence>
<gene>
    <name evidence="6" type="primary">rnpA</name>
    <name evidence="7" type="ORF">SAMN06265379_11195</name>
</gene>
<comment type="catalytic activity">
    <reaction evidence="6">
        <text>Endonucleolytic cleavage of RNA, removing 5'-extranucleotides from tRNA precursor.</text>
        <dbReference type="EC" id="3.1.26.5"/>
    </reaction>
</comment>
<dbReference type="AlphaFoldDB" id="A0A521EWG4"/>
<evidence type="ECO:0000256" key="6">
    <source>
        <dbReference type="HAMAP-Rule" id="MF_00227"/>
    </source>
</evidence>
<dbReference type="Gene3D" id="3.30.230.10">
    <property type="match status" value="1"/>
</dbReference>
<protein>
    <recommendedName>
        <fullName evidence="6">Ribonuclease P protein component</fullName>
        <shortName evidence="6">RNase P protein</shortName>
        <shortName evidence="6">RNaseP protein</shortName>
        <ecNumber evidence="6">3.1.26.5</ecNumber>
    </recommendedName>
    <alternativeName>
        <fullName evidence="6">Protein C5</fullName>
    </alternativeName>
</protein>
<organism evidence="7 8">
    <name type="scientific">Saccharicrinis carchari</name>
    <dbReference type="NCBI Taxonomy" id="1168039"/>
    <lineage>
        <taxon>Bacteria</taxon>
        <taxon>Pseudomonadati</taxon>
        <taxon>Bacteroidota</taxon>
        <taxon>Bacteroidia</taxon>
        <taxon>Marinilabiliales</taxon>
        <taxon>Marinilabiliaceae</taxon>
        <taxon>Saccharicrinis</taxon>
    </lineage>
</organism>
<dbReference type="Pfam" id="PF00825">
    <property type="entry name" value="Ribonuclease_P"/>
    <property type="match status" value="1"/>
</dbReference>
<keyword evidence="5 6" id="KW-0694">RNA-binding</keyword>
<evidence type="ECO:0000313" key="7">
    <source>
        <dbReference type="EMBL" id="SMO87761.1"/>
    </source>
</evidence>
<comment type="function">
    <text evidence="6">RNaseP catalyzes the removal of the 5'-leader sequence from pre-tRNA to produce the mature 5'-terminus. It can also cleave other RNA substrates such as 4.5S RNA. The protein component plays an auxiliary but essential role in vivo by binding to the 5'-leader sequence and broadening the substrate specificity of the ribozyme.</text>
</comment>
<keyword evidence="8" id="KW-1185">Reference proteome</keyword>
<dbReference type="GO" id="GO:0001682">
    <property type="term" value="P:tRNA 5'-leader removal"/>
    <property type="evidence" value="ECO:0007669"/>
    <property type="project" value="UniProtKB-UniRule"/>
</dbReference>
<dbReference type="RefSeq" id="WP_142534541.1">
    <property type="nucleotide sequence ID" value="NZ_FXTB01000011.1"/>
</dbReference>
<dbReference type="GO" id="GO:0000049">
    <property type="term" value="F:tRNA binding"/>
    <property type="evidence" value="ECO:0007669"/>
    <property type="project" value="UniProtKB-UniRule"/>
</dbReference>
<dbReference type="SUPFAM" id="SSF54211">
    <property type="entry name" value="Ribosomal protein S5 domain 2-like"/>
    <property type="match status" value="1"/>
</dbReference>
<dbReference type="OrthoDB" id="1524972at2"/>
<reference evidence="7 8" key="1">
    <citation type="submission" date="2017-05" db="EMBL/GenBank/DDBJ databases">
        <authorList>
            <person name="Varghese N."/>
            <person name="Submissions S."/>
        </authorList>
    </citation>
    <scope>NUCLEOTIDE SEQUENCE [LARGE SCALE GENOMIC DNA]</scope>
    <source>
        <strain evidence="7 8">DSM 27040</strain>
    </source>
</reference>
<sequence length="139" mass="16253">MPQESFTFPKNEKLCSHTLIETLFTKGAAFVSYPFRVIYLTTQLPHDVPAQVLFSVSKKRFKRAVHRNLIKRRCSEAYRLNRMQFIETQRQSSQQVAFAMIYISNEKLPYQKICNGMIKSLRKLSQQLEQKSDGDESVD</sequence>
<dbReference type="InterPro" id="IPR020568">
    <property type="entry name" value="Ribosomal_Su5_D2-typ_SF"/>
</dbReference>